<dbReference type="InterPro" id="IPR022992">
    <property type="entry name" value="UPF0213_GIY-YIG_endonuc"/>
</dbReference>
<dbReference type="HAMAP" id="MF_01029">
    <property type="entry name" value="UPF0213"/>
    <property type="match status" value="1"/>
</dbReference>
<dbReference type="Pfam" id="PF01541">
    <property type="entry name" value="GIY-YIG"/>
    <property type="match status" value="1"/>
</dbReference>
<keyword evidence="5" id="KW-1185">Reference proteome</keyword>
<dbReference type="InterPro" id="IPR050190">
    <property type="entry name" value="UPF0213_domain"/>
</dbReference>
<dbReference type="InterPro" id="IPR000305">
    <property type="entry name" value="GIY-YIG_endonuc"/>
</dbReference>
<comment type="similarity">
    <text evidence="1 2">Belongs to the UPF0213 family.</text>
</comment>
<protein>
    <recommendedName>
        <fullName evidence="2">UPF0213 protein XPG1_0565</fullName>
    </recommendedName>
</protein>
<evidence type="ECO:0000313" key="4">
    <source>
        <dbReference type="EMBL" id="CDG20220.1"/>
    </source>
</evidence>
<reference evidence="4 5" key="1">
    <citation type="submission" date="2013-07" db="EMBL/GenBank/DDBJ databases">
        <authorList>
            <person name="Genoscope - CEA"/>
        </authorList>
    </citation>
    <scope>NUCLEOTIDE SEQUENCE [LARGE SCALE GENOMIC DNA]</scope>
    <source>
        <strain evidence="4 5">G6</strain>
    </source>
</reference>
<evidence type="ECO:0000259" key="3">
    <source>
        <dbReference type="PROSITE" id="PS50164"/>
    </source>
</evidence>
<evidence type="ECO:0000256" key="1">
    <source>
        <dbReference type="ARBA" id="ARBA00007435"/>
    </source>
</evidence>
<evidence type="ECO:0000256" key="2">
    <source>
        <dbReference type="HAMAP-Rule" id="MF_01029"/>
    </source>
</evidence>
<dbReference type="PANTHER" id="PTHR34477:SF1">
    <property type="entry name" value="UPF0213 PROTEIN YHBQ"/>
    <property type="match status" value="1"/>
</dbReference>
<organism evidence="4 5">
    <name type="scientific">Xenorhabdus poinarii G6</name>
    <dbReference type="NCBI Taxonomy" id="1354304"/>
    <lineage>
        <taxon>Bacteria</taxon>
        <taxon>Pseudomonadati</taxon>
        <taxon>Pseudomonadota</taxon>
        <taxon>Gammaproteobacteria</taxon>
        <taxon>Enterobacterales</taxon>
        <taxon>Morganellaceae</taxon>
        <taxon>Xenorhabdus</taxon>
    </lineage>
</organism>
<proteinExistence type="inferred from homology"/>
<dbReference type="EMBL" id="FO704551">
    <property type="protein sequence ID" value="CDG20220.1"/>
    <property type="molecule type" value="Genomic_DNA"/>
</dbReference>
<dbReference type="PANTHER" id="PTHR34477">
    <property type="entry name" value="UPF0213 PROTEIN YHBQ"/>
    <property type="match status" value="1"/>
</dbReference>
<dbReference type="Proteomes" id="UP000032735">
    <property type="component" value="Chromosome"/>
</dbReference>
<dbReference type="InterPro" id="IPR035901">
    <property type="entry name" value="GIY-YIG_endonuc_sf"/>
</dbReference>
<dbReference type="HOGENOM" id="CLU_135650_0_0_6"/>
<dbReference type="PROSITE" id="PS50164">
    <property type="entry name" value="GIY_YIG"/>
    <property type="match status" value="1"/>
</dbReference>
<dbReference type="STRING" id="1354304.XPG1_0565"/>
<feature type="domain" description="GIY-YIG" evidence="3">
    <location>
        <begin position="7"/>
        <end position="82"/>
    </location>
</feature>
<dbReference type="SUPFAM" id="SSF82771">
    <property type="entry name" value="GIY-YIG endonuclease"/>
    <property type="match status" value="1"/>
</dbReference>
<gene>
    <name evidence="4" type="ORF">XPG1_0565</name>
</gene>
<dbReference type="Gene3D" id="3.40.1440.10">
    <property type="entry name" value="GIY-YIG endonuclease"/>
    <property type="match status" value="1"/>
</dbReference>
<dbReference type="CDD" id="cd10456">
    <property type="entry name" value="GIY-YIG_UPF0213"/>
    <property type="match status" value="1"/>
</dbReference>
<sequence length="130" mass="14724">MMNTKISAWFVYLIRTQSGLLYTGITTDVTRRLIQHSTGKGAKFLRGKGPLTLVYQSPARDKGMALKMEYRVKKLSKQQKERLVINQPICLKTYLTTIDSPETLFTQSVIPAKAVITPVMTINYQVEQGK</sequence>
<accession>A0A068R2A1</accession>
<name>A0A068R2A1_9GAMM</name>
<evidence type="ECO:0000313" key="5">
    <source>
        <dbReference type="Proteomes" id="UP000032735"/>
    </source>
</evidence>
<dbReference type="KEGG" id="xpo:XPG1_0565"/>
<dbReference type="AlphaFoldDB" id="A0A068R2A1"/>